<gene>
    <name evidence="2" type="ORF">NLJ89_g951</name>
</gene>
<dbReference type="PANTHER" id="PTHR28094">
    <property type="entry name" value="MEIOTICALLY UP-REGULATED GENE 113 PROTEIN"/>
    <property type="match status" value="1"/>
</dbReference>
<feature type="compositionally biased region" description="Pro residues" evidence="1">
    <location>
        <begin position="165"/>
        <end position="178"/>
    </location>
</feature>
<evidence type="ECO:0000313" key="2">
    <source>
        <dbReference type="EMBL" id="KAJ3516727.1"/>
    </source>
</evidence>
<dbReference type="AlphaFoldDB" id="A0A9W8TEA6"/>
<dbReference type="EMBL" id="JANKHO010000044">
    <property type="protein sequence ID" value="KAJ3516727.1"/>
    <property type="molecule type" value="Genomic_DNA"/>
</dbReference>
<comment type="caution">
    <text evidence="2">The sequence shown here is derived from an EMBL/GenBank/DDBJ whole genome shotgun (WGS) entry which is preliminary data.</text>
</comment>
<proteinExistence type="predicted"/>
<dbReference type="Pfam" id="PF13455">
    <property type="entry name" value="MUG113"/>
    <property type="match status" value="1"/>
</dbReference>
<dbReference type="Proteomes" id="UP001148786">
    <property type="component" value="Unassembled WGS sequence"/>
</dbReference>
<dbReference type="InterPro" id="IPR053006">
    <property type="entry name" value="Meiosis_regulatory"/>
</dbReference>
<reference evidence="2" key="1">
    <citation type="submission" date="2022-07" db="EMBL/GenBank/DDBJ databases">
        <title>Genome Sequence of Agrocybe chaxingu.</title>
        <authorList>
            <person name="Buettner E."/>
        </authorList>
    </citation>
    <scope>NUCLEOTIDE SEQUENCE</scope>
    <source>
        <strain evidence="2">MP-N11</strain>
    </source>
</reference>
<protein>
    <recommendedName>
        <fullName evidence="4">DUF1766-domain-containing protein</fullName>
    </recommendedName>
</protein>
<feature type="compositionally biased region" description="Low complexity" evidence="1">
    <location>
        <begin position="141"/>
        <end position="153"/>
    </location>
</feature>
<organism evidence="2 3">
    <name type="scientific">Agrocybe chaxingu</name>
    <dbReference type="NCBI Taxonomy" id="84603"/>
    <lineage>
        <taxon>Eukaryota</taxon>
        <taxon>Fungi</taxon>
        <taxon>Dikarya</taxon>
        <taxon>Basidiomycota</taxon>
        <taxon>Agaricomycotina</taxon>
        <taxon>Agaricomycetes</taxon>
        <taxon>Agaricomycetidae</taxon>
        <taxon>Agaricales</taxon>
        <taxon>Agaricineae</taxon>
        <taxon>Strophariaceae</taxon>
        <taxon>Agrocybe</taxon>
    </lineage>
</organism>
<keyword evidence="3" id="KW-1185">Reference proteome</keyword>
<accession>A0A9W8TEA6</accession>
<dbReference type="PANTHER" id="PTHR28094:SF1">
    <property type="entry name" value="MEIOTICALLY UP-REGULATED GENE 113 PROTEIN"/>
    <property type="match status" value="1"/>
</dbReference>
<dbReference type="OrthoDB" id="2417614at2759"/>
<evidence type="ECO:0000313" key="3">
    <source>
        <dbReference type="Proteomes" id="UP001148786"/>
    </source>
</evidence>
<evidence type="ECO:0000256" key="1">
    <source>
        <dbReference type="SAM" id="MobiDB-lite"/>
    </source>
</evidence>
<name>A0A9W8TEA6_9AGAR</name>
<evidence type="ECO:0008006" key="4">
    <source>
        <dbReference type="Google" id="ProtNLM"/>
    </source>
</evidence>
<feature type="region of interest" description="Disordered" evidence="1">
    <location>
        <begin position="21"/>
        <end position="56"/>
    </location>
</feature>
<sequence>MASNYAKEKAKRMAENFLAKLVDSFDSQKEDKPPKPPPKPSPEATSSSSSNHAASAQHDISSVFNNLLISNQPNSPSLNPHFVGGFNPGYPAIPNAYAPAAPSSTGTHPSSSAPNLVRPVAMPTPFVEFPGQQSLTMQMALLPPGAPTPAARPHSNPVISSSEPPLSPSSKPPKPSPVKPASSKTSKEDSISAPSAPGRPGQGQCAGVTKAGKRCTRMVKLRPALASLDSDDSGTMPRFCHQHSKELLGPSGFYARKNGEWVEFDAWIPSYLQLETRVSLRVEMERSRSSSDVHGYIYTFEIRETTETDTIKLKVGRAVNLVKRIDQWGKQCGSKEQVLRGFYPGSVEPDEDGGEGSLMKGRVKAGEKAAWCHRLERLIHIELADLVSTYIYLDPAWPNIDEAASTSAGETANNSKDSNTPRTCPDCGSMHKEIFEFQRWKRGKNKDKEWENLVKPVVERWGKFVELTSPGPSKYHIIVYICQLLSIHAVCMPNLTE</sequence>
<feature type="region of interest" description="Disordered" evidence="1">
    <location>
        <begin position="141"/>
        <end position="213"/>
    </location>
</feature>
<feature type="compositionally biased region" description="Low complexity" evidence="1">
    <location>
        <begin position="42"/>
        <end position="56"/>
    </location>
</feature>